<dbReference type="NCBIfam" id="TIGR01787">
    <property type="entry name" value="squalene_cyclas"/>
    <property type="match status" value="1"/>
</dbReference>
<evidence type="ECO:0000259" key="7">
    <source>
        <dbReference type="Pfam" id="PF13249"/>
    </source>
</evidence>
<feature type="domain" description="Squalene cyclase C-terminal" evidence="6">
    <location>
        <begin position="330"/>
        <end position="645"/>
    </location>
</feature>
<dbReference type="InterPro" id="IPR032697">
    <property type="entry name" value="SQ_cyclase_N"/>
</dbReference>
<dbReference type="PANTHER" id="PTHR11764">
    <property type="entry name" value="TERPENE CYCLASE/MUTASE FAMILY MEMBER"/>
    <property type="match status" value="1"/>
</dbReference>
<dbReference type="Gene3D" id="1.50.10.20">
    <property type="match status" value="2"/>
</dbReference>
<reference evidence="8 9" key="1">
    <citation type="submission" date="2016-10" db="EMBL/GenBank/DDBJ databases">
        <authorList>
            <person name="de Groot N.N."/>
        </authorList>
    </citation>
    <scope>NUCLEOTIDE SEQUENCE [LARGE SCALE GENOMIC DNA]</scope>
    <source>
        <strain evidence="8 9">Nl18</strain>
    </source>
</reference>
<dbReference type="InterPro" id="IPR018333">
    <property type="entry name" value="Squalene_cyclase"/>
</dbReference>
<keyword evidence="4" id="KW-0413">Isomerase</keyword>
<evidence type="ECO:0000256" key="5">
    <source>
        <dbReference type="SAM" id="MobiDB-lite"/>
    </source>
</evidence>
<evidence type="ECO:0000259" key="6">
    <source>
        <dbReference type="Pfam" id="PF13243"/>
    </source>
</evidence>
<dbReference type="GO" id="GO:0016866">
    <property type="term" value="F:intramolecular transferase activity"/>
    <property type="evidence" value="ECO:0007669"/>
    <property type="project" value="InterPro"/>
</dbReference>
<feature type="compositionally biased region" description="Polar residues" evidence="5">
    <location>
        <begin position="10"/>
        <end position="23"/>
    </location>
</feature>
<comment type="similarity">
    <text evidence="2">Belongs to the terpene cyclase/mutase family.</text>
</comment>
<feature type="domain" description="Squalene cyclase N-terminal" evidence="7">
    <location>
        <begin position="35"/>
        <end position="320"/>
    </location>
</feature>
<accession>A0A1H8KXQ8</accession>
<dbReference type="CDD" id="cd02892">
    <property type="entry name" value="SQCY_1"/>
    <property type="match status" value="1"/>
</dbReference>
<dbReference type="EMBL" id="FOCT01000009">
    <property type="protein sequence ID" value="SEN97684.1"/>
    <property type="molecule type" value="Genomic_DNA"/>
</dbReference>
<evidence type="ECO:0000313" key="8">
    <source>
        <dbReference type="EMBL" id="SEN97684.1"/>
    </source>
</evidence>
<dbReference type="PANTHER" id="PTHR11764:SF20">
    <property type="entry name" value="LANOSTEROL SYNTHASE"/>
    <property type="match status" value="1"/>
</dbReference>
<keyword evidence="3" id="KW-0677">Repeat</keyword>
<dbReference type="GO" id="GO:0016104">
    <property type="term" value="P:triterpenoid biosynthetic process"/>
    <property type="evidence" value="ECO:0007669"/>
    <property type="project" value="InterPro"/>
</dbReference>
<evidence type="ECO:0000256" key="1">
    <source>
        <dbReference type="ARBA" id="ARBA00004999"/>
    </source>
</evidence>
<dbReference type="RefSeq" id="WP_074747250.1">
    <property type="nucleotide sequence ID" value="NZ_FOCT01000009.1"/>
</dbReference>
<evidence type="ECO:0000256" key="3">
    <source>
        <dbReference type="ARBA" id="ARBA00022737"/>
    </source>
</evidence>
<name>A0A1H8KXQ8_9PROT</name>
<dbReference type="Pfam" id="PF13249">
    <property type="entry name" value="SQHop_cyclase_N"/>
    <property type="match status" value="1"/>
</dbReference>
<dbReference type="AlphaFoldDB" id="A0A1H8KXQ8"/>
<dbReference type="NCBIfam" id="TIGR01507">
    <property type="entry name" value="hopene_cyclase"/>
    <property type="match status" value="1"/>
</dbReference>
<sequence>MKKFGGMARTSLQAQSPGSNNTPAMDEKMLKAGLEAARGALLAQQREDGHWCFPLEADCTIPAEYILMMHFMDEVDLDLEVRIARFIREKQDAAHGGWPLYYGGEFDLSCSVKAYYALKIVGDSPDAPHMARARAAILKHGGAARANVFTRLLLAMYDQLPWRGVPFVPVEIILFPKWFPFHTSKVAYWSRTVMVPLSILCSLRARAVNPRKVAIRELFTVPPEEERNYFPVRTALNRVFLLIERTLSLLEPFIPKGVRRLALRRAESWIMERLNGDSGLGAIFPAMVNASEALALLGYPYDHPARVQCRKALRLLLVEEGERTWCQPCVSPVWDTVLTCLAFQEDTEVDQRPIRKALDWLVPCQVLDAPADWQEDHPGLPGGGWAFQYANPHYPDLDDTAAVAWALYQADPKAYQESISRAADWLAGMQSSNGGFAAFDSDNTYYYLNEIPFADHGALLDPPTSDVSARCAGFLALYGQSRHKQALERSLAYLFNEQEASGAWFGRWGSNYIYGTWSVLEAFRLAGTDTGHPAIRRAVHWLKSVQREDGGWGESNDSYLSPQQAGQFHTSTSFHTAWALLALMGAGEWRSHEVHRGIGYLLREQDSDGLWHEPWFTAPGFPRVFYLKYYGYTKYFPVWALTRFHALNRKFPA</sequence>
<feature type="region of interest" description="Disordered" evidence="5">
    <location>
        <begin position="1"/>
        <end position="24"/>
    </location>
</feature>
<evidence type="ECO:0000256" key="4">
    <source>
        <dbReference type="ARBA" id="ARBA00023235"/>
    </source>
</evidence>
<organism evidence="8 9">
    <name type="scientific">Nitrosospira multiformis</name>
    <dbReference type="NCBI Taxonomy" id="1231"/>
    <lineage>
        <taxon>Bacteria</taxon>
        <taxon>Pseudomonadati</taxon>
        <taxon>Pseudomonadota</taxon>
        <taxon>Betaproteobacteria</taxon>
        <taxon>Nitrosomonadales</taxon>
        <taxon>Nitrosomonadaceae</taxon>
        <taxon>Nitrosospira</taxon>
    </lineage>
</organism>
<dbReference type="SFLD" id="SFLDG01016">
    <property type="entry name" value="Prenyltransferase_Like_2"/>
    <property type="match status" value="1"/>
</dbReference>
<evidence type="ECO:0000256" key="2">
    <source>
        <dbReference type="ARBA" id="ARBA00009755"/>
    </source>
</evidence>
<dbReference type="InterPro" id="IPR006400">
    <property type="entry name" value="Hopene-cyclase"/>
</dbReference>
<comment type="pathway">
    <text evidence="1">Secondary metabolite biosynthesis; hopanoid biosynthesis.</text>
</comment>
<protein>
    <submittedName>
        <fullName evidence="8">Squalene-hopene/tetraprenyl-beta-curcumene cyclase</fullName>
    </submittedName>
</protein>
<dbReference type="SUPFAM" id="SSF48239">
    <property type="entry name" value="Terpenoid cyclases/Protein prenyltransferases"/>
    <property type="match status" value="2"/>
</dbReference>
<dbReference type="Proteomes" id="UP000183898">
    <property type="component" value="Unassembled WGS sequence"/>
</dbReference>
<dbReference type="UniPathway" id="UPA00337"/>
<dbReference type="InterPro" id="IPR008930">
    <property type="entry name" value="Terpenoid_cyclase/PrenylTrfase"/>
</dbReference>
<dbReference type="GO" id="GO:0005811">
    <property type="term" value="C:lipid droplet"/>
    <property type="evidence" value="ECO:0007669"/>
    <property type="project" value="InterPro"/>
</dbReference>
<proteinExistence type="inferred from homology"/>
<dbReference type="Pfam" id="PF13243">
    <property type="entry name" value="SQHop_cyclase_C"/>
    <property type="match status" value="1"/>
</dbReference>
<evidence type="ECO:0000313" key="9">
    <source>
        <dbReference type="Proteomes" id="UP000183898"/>
    </source>
</evidence>
<dbReference type="InterPro" id="IPR032696">
    <property type="entry name" value="SQ_cyclase_C"/>
</dbReference>
<gene>
    <name evidence="8" type="ORF">SAMN05216404_109104</name>
</gene>